<feature type="transmembrane region" description="Helical" evidence="6">
    <location>
        <begin position="481"/>
        <end position="502"/>
    </location>
</feature>
<evidence type="ECO:0000256" key="2">
    <source>
        <dbReference type="ARBA" id="ARBA00022692"/>
    </source>
</evidence>
<comment type="subcellular location">
    <subcellularLocation>
        <location evidence="1">Membrane</location>
        <topology evidence="1">Multi-pass membrane protein</topology>
    </subcellularLocation>
</comment>
<dbReference type="InterPro" id="IPR051223">
    <property type="entry name" value="Polycystin"/>
</dbReference>
<dbReference type="Gene3D" id="1.10.287.70">
    <property type="match status" value="1"/>
</dbReference>
<keyword evidence="4 6" id="KW-0472">Membrane</keyword>
<dbReference type="EMBL" id="JWZX01003244">
    <property type="protein sequence ID" value="KOO22863.1"/>
    <property type="molecule type" value="Genomic_DNA"/>
</dbReference>
<feature type="transmembrane region" description="Helical" evidence="6">
    <location>
        <begin position="351"/>
        <end position="372"/>
    </location>
</feature>
<dbReference type="AlphaFoldDB" id="A0A0M0J9G0"/>
<dbReference type="InterPro" id="IPR013122">
    <property type="entry name" value="PKD1_2_channel"/>
</dbReference>
<keyword evidence="3 6" id="KW-1133">Transmembrane helix</keyword>
<keyword evidence="7" id="KW-0732">Signal</keyword>
<evidence type="ECO:0000313" key="10">
    <source>
        <dbReference type="Proteomes" id="UP000037460"/>
    </source>
</evidence>
<proteinExistence type="predicted"/>
<dbReference type="GO" id="GO:0050982">
    <property type="term" value="P:detection of mechanical stimulus"/>
    <property type="evidence" value="ECO:0007669"/>
    <property type="project" value="TreeGrafter"/>
</dbReference>
<protein>
    <submittedName>
        <fullName evidence="9">Polycystic kidney disease 2-like 1</fullName>
    </submittedName>
</protein>
<feature type="chain" id="PRO_5005601645" evidence="7">
    <location>
        <begin position="21"/>
        <end position="755"/>
    </location>
</feature>
<sequence length="755" mass="82826">MTMQTLMYIIFVAIFQSLSGSMRVTEEFFVDKIVQDKLVQPDIFSAVRRAADIYEWGNTVLLPGLFGDMGPCTETPGSYAYPKTCVDEAWPDGDGSMHGDGARPYSVPELVELMDQLDWTEGVMIRQVRAGAQDCPAFQTLGDCFPLLGAPDGLMTGGSTEPFGFNWTHPDESPEHPWTFFAPEQLGSNPAGITSGQPLFQANWEGSGFVAVMIPFFSDTFLEPESGTAREITDYRDSYVNVTNGRVGRYHCIRTSLNGIHIKQLCDPGQDGNGTGTLTGAVRNAAEEFWNDLKRGHFIDARTRLMTITLQLKANSIGVRYRTTLIFEQSAPGAWLTSYSVETRLLSKTQIASMLTFANVALALIIFFCLLEGVELSNSVVAYFANMWNVMDWANYIIFFFTYNGILYYLQTLTETPENAGCASYMCSQVGYFDDWKVMKAFSDAKTALSLCVCVQLFKVMKVCALLMPKMGLATAVLKKTALDLLFFGVTFIIAMFAFSMMLQIQLGPVMENYSSQIPAFLALFRALFGDFDINEILTNSGNYLNALLFLGYLFVAVFIMLSMFLAILAEGQVAVRDDEKNWRESMASAGKLDDEYGVVSATGRLVSSSIIQPLRTALLAPLLEDEPEAKAEEPAAGAPDAGAPEEVVGVPAETESLLNSLPAIAESMPQMVQVLGTLSERLSAIESMLAGDSSPRMSPVPEVPEPLPEPRRSSSFKAQTKEPEYAPAPAAIVNDGRPPLHSSPSKSDVARLWV</sequence>
<evidence type="ECO:0000256" key="1">
    <source>
        <dbReference type="ARBA" id="ARBA00004141"/>
    </source>
</evidence>
<feature type="signal peptide" evidence="7">
    <location>
        <begin position="1"/>
        <end position="20"/>
    </location>
</feature>
<feature type="transmembrane region" description="Helical" evidence="6">
    <location>
        <begin position="393"/>
        <end position="410"/>
    </location>
</feature>
<evidence type="ECO:0000256" key="3">
    <source>
        <dbReference type="ARBA" id="ARBA00022989"/>
    </source>
</evidence>
<evidence type="ECO:0000256" key="6">
    <source>
        <dbReference type="SAM" id="Phobius"/>
    </source>
</evidence>
<comment type="caution">
    <text evidence="9">The sequence shown here is derived from an EMBL/GenBank/DDBJ whole genome shotgun (WGS) entry which is preliminary data.</text>
</comment>
<evidence type="ECO:0000256" key="4">
    <source>
        <dbReference type="ARBA" id="ARBA00023136"/>
    </source>
</evidence>
<feature type="transmembrane region" description="Helical" evidence="6">
    <location>
        <begin position="544"/>
        <end position="570"/>
    </location>
</feature>
<accession>A0A0M0J9G0</accession>
<organism evidence="9 10">
    <name type="scientific">Chrysochromulina tobinii</name>
    <dbReference type="NCBI Taxonomy" id="1460289"/>
    <lineage>
        <taxon>Eukaryota</taxon>
        <taxon>Haptista</taxon>
        <taxon>Haptophyta</taxon>
        <taxon>Prymnesiophyceae</taxon>
        <taxon>Prymnesiales</taxon>
        <taxon>Chrysochromulinaceae</taxon>
        <taxon>Chrysochromulina</taxon>
    </lineage>
</organism>
<dbReference type="GO" id="GO:0016020">
    <property type="term" value="C:membrane"/>
    <property type="evidence" value="ECO:0007669"/>
    <property type="project" value="UniProtKB-SubCell"/>
</dbReference>
<feature type="region of interest" description="Disordered" evidence="5">
    <location>
        <begin position="691"/>
        <end position="755"/>
    </location>
</feature>
<feature type="domain" description="Polycystin cation channel PKD1/PKD2" evidence="8">
    <location>
        <begin position="352"/>
        <end position="571"/>
    </location>
</feature>
<evidence type="ECO:0000259" key="8">
    <source>
        <dbReference type="Pfam" id="PF08016"/>
    </source>
</evidence>
<dbReference type="GO" id="GO:0005262">
    <property type="term" value="F:calcium channel activity"/>
    <property type="evidence" value="ECO:0007669"/>
    <property type="project" value="TreeGrafter"/>
</dbReference>
<dbReference type="PANTHER" id="PTHR10877:SF197">
    <property type="entry name" value="POLYCYSTIC KIDNEY DISEASE PROTEIN 1-LIKE 2"/>
    <property type="match status" value="1"/>
</dbReference>
<keyword evidence="2 6" id="KW-0812">Transmembrane</keyword>
<name>A0A0M0J9G0_9EUKA</name>
<dbReference type="Proteomes" id="UP000037460">
    <property type="component" value="Unassembled WGS sequence"/>
</dbReference>
<keyword evidence="10" id="KW-1185">Reference proteome</keyword>
<evidence type="ECO:0000313" key="9">
    <source>
        <dbReference type="EMBL" id="KOO22863.1"/>
    </source>
</evidence>
<gene>
    <name evidence="9" type="ORF">Ctob_006781</name>
</gene>
<evidence type="ECO:0000256" key="5">
    <source>
        <dbReference type="SAM" id="MobiDB-lite"/>
    </source>
</evidence>
<evidence type="ECO:0000256" key="7">
    <source>
        <dbReference type="SAM" id="SignalP"/>
    </source>
</evidence>
<dbReference type="OrthoDB" id="444119at2759"/>
<dbReference type="Pfam" id="PF08016">
    <property type="entry name" value="PKD_channel"/>
    <property type="match status" value="1"/>
</dbReference>
<reference evidence="10" key="1">
    <citation type="journal article" date="2015" name="PLoS Genet.">
        <title>Genome Sequence and Transcriptome Analyses of Chrysochromulina tobin: Metabolic Tools for Enhanced Algal Fitness in the Prominent Order Prymnesiales (Haptophyceae).</title>
        <authorList>
            <person name="Hovde B.T."/>
            <person name="Deodato C.R."/>
            <person name="Hunsperger H.M."/>
            <person name="Ryken S.A."/>
            <person name="Yost W."/>
            <person name="Jha R.K."/>
            <person name="Patterson J."/>
            <person name="Monnat R.J. Jr."/>
            <person name="Barlow S.B."/>
            <person name="Starkenburg S.R."/>
            <person name="Cattolico R.A."/>
        </authorList>
    </citation>
    <scope>NUCLEOTIDE SEQUENCE</scope>
    <source>
        <strain evidence="10">CCMP291</strain>
    </source>
</reference>
<dbReference type="PANTHER" id="PTHR10877">
    <property type="entry name" value="POLYCYSTIN FAMILY MEMBER"/>
    <property type="match status" value="1"/>
</dbReference>